<evidence type="ECO:0000259" key="6">
    <source>
        <dbReference type="PROSITE" id="PS50090"/>
    </source>
</evidence>
<organism evidence="9 10">
    <name type="scientific">Tetracentron sinense</name>
    <name type="common">Spur-leaf</name>
    <dbReference type="NCBI Taxonomy" id="13715"/>
    <lineage>
        <taxon>Eukaryota</taxon>
        <taxon>Viridiplantae</taxon>
        <taxon>Streptophyta</taxon>
        <taxon>Embryophyta</taxon>
        <taxon>Tracheophyta</taxon>
        <taxon>Spermatophyta</taxon>
        <taxon>Magnoliopsida</taxon>
        <taxon>Trochodendrales</taxon>
        <taxon>Trochodendraceae</taxon>
        <taxon>Tetracentron</taxon>
    </lineage>
</organism>
<dbReference type="EMBL" id="JABCRI010000010">
    <property type="protein sequence ID" value="KAF8399844.1"/>
    <property type="molecule type" value="Genomic_DNA"/>
</dbReference>
<dbReference type="GO" id="GO:0005634">
    <property type="term" value="C:nucleus"/>
    <property type="evidence" value="ECO:0007669"/>
    <property type="project" value="UniProtKB-SubCell"/>
</dbReference>
<dbReference type="PROSITE" id="PS51294">
    <property type="entry name" value="HTH_MYB"/>
    <property type="match status" value="1"/>
</dbReference>
<dbReference type="OrthoDB" id="2143914at2759"/>
<evidence type="ECO:0000313" key="9">
    <source>
        <dbReference type="EMBL" id="KAF8399870.1"/>
    </source>
</evidence>
<evidence type="ECO:0000256" key="5">
    <source>
        <dbReference type="SAM" id="MobiDB-lite"/>
    </source>
</evidence>
<comment type="caution">
    <text evidence="9">The sequence shown here is derived from an EMBL/GenBank/DDBJ whole genome shotgun (WGS) entry which is preliminary data.</text>
</comment>
<keyword evidence="2" id="KW-0677">Repeat</keyword>
<sequence>MGRKPCCDKVGLNRGPWTIEEDHKLMNFILNNGIHCWRLVPKFAVLSLNATKMFCRWSKIAAHFPGRTDNEIKNHWNTRIKKRLKLLGLDPVTHKPIEQSKNCNKILESSSSRGEEESLEVGSLDNPGLKEFETQKKQDKFELASKETTNLLHSYNMCERKDVGLLMNPKTNPSNTCSSFSLENSLSLSMVECSSLQEDPLQHWLDTVDSILSWDSFHHLEENFSLENH</sequence>
<dbReference type="PANTHER" id="PTHR47994">
    <property type="entry name" value="F14D16.11-RELATED"/>
    <property type="match status" value="1"/>
</dbReference>
<feature type="region of interest" description="Disordered" evidence="5">
    <location>
        <begin position="108"/>
        <end position="127"/>
    </location>
</feature>
<gene>
    <name evidence="8" type="ORF">HHK36_015716</name>
    <name evidence="9" type="ORF">HHK36_015741</name>
</gene>
<dbReference type="SMART" id="SM00717">
    <property type="entry name" value="SANT"/>
    <property type="match status" value="1"/>
</dbReference>
<keyword evidence="10" id="KW-1185">Reference proteome</keyword>
<dbReference type="Proteomes" id="UP000655225">
    <property type="component" value="Unassembled WGS sequence"/>
</dbReference>
<evidence type="ECO:0000313" key="8">
    <source>
        <dbReference type="EMBL" id="KAF8399844.1"/>
    </source>
</evidence>
<keyword evidence="4" id="KW-0539">Nucleus</keyword>
<name>A0A834Z5R9_TETSI</name>
<accession>A0A834Z5R9</accession>
<dbReference type="InterPro" id="IPR009057">
    <property type="entry name" value="Homeodomain-like_sf"/>
</dbReference>
<keyword evidence="3" id="KW-0238">DNA-binding</keyword>
<dbReference type="EMBL" id="JABCRI010000010">
    <property type="protein sequence ID" value="KAF8399870.1"/>
    <property type="molecule type" value="Genomic_DNA"/>
</dbReference>
<evidence type="ECO:0000256" key="4">
    <source>
        <dbReference type="ARBA" id="ARBA00023242"/>
    </source>
</evidence>
<feature type="domain" description="HTH myb-type" evidence="7">
    <location>
        <begin position="56"/>
        <end position="84"/>
    </location>
</feature>
<protein>
    <submittedName>
        <fullName evidence="9">Uncharacterized protein</fullName>
    </submittedName>
</protein>
<feature type="domain" description="Myb-like" evidence="6">
    <location>
        <begin position="9"/>
        <end position="80"/>
    </location>
</feature>
<dbReference type="AlphaFoldDB" id="A0A834Z5R9"/>
<dbReference type="PROSITE" id="PS50090">
    <property type="entry name" value="MYB_LIKE"/>
    <property type="match status" value="1"/>
</dbReference>
<evidence type="ECO:0000256" key="3">
    <source>
        <dbReference type="ARBA" id="ARBA00023125"/>
    </source>
</evidence>
<evidence type="ECO:0000313" key="10">
    <source>
        <dbReference type="Proteomes" id="UP000655225"/>
    </source>
</evidence>
<dbReference type="SUPFAM" id="SSF46689">
    <property type="entry name" value="Homeodomain-like"/>
    <property type="match status" value="1"/>
</dbReference>
<evidence type="ECO:0000256" key="2">
    <source>
        <dbReference type="ARBA" id="ARBA00022737"/>
    </source>
</evidence>
<comment type="subcellular location">
    <subcellularLocation>
        <location evidence="1">Nucleus</location>
    </subcellularLocation>
</comment>
<dbReference type="CDD" id="cd00167">
    <property type="entry name" value="SANT"/>
    <property type="match status" value="1"/>
</dbReference>
<reference evidence="9 10" key="1">
    <citation type="submission" date="2020-04" db="EMBL/GenBank/DDBJ databases">
        <title>Plant Genome Project.</title>
        <authorList>
            <person name="Zhang R.-G."/>
        </authorList>
    </citation>
    <scope>NUCLEOTIDE SEQUENCE [LARGE SCALE GENOMIC DNA]</scope>
    <source>
        <strain evidence="9">YNK0</strain>
        <tissue evidence="9">Leaf</tissue>
    </source>
</reference>
<dbReference type="InterPro" id="IPR017930">
    <property type="entry name" value="Myb_dom"/>
</dbReference>
<proteinExistence type="predicted"/>
<dbReference type="InterPro" id="IPR015495">
    <property type="entry name" value="Myb_TF_plants"/>
</dbReference>
<dbReference type="InterPro" id="IPR001005">
    <property type="entry name" value="SANT/Myb"/>
</dbReference>
<evidence type="ECO:0000259" key="7">
    <source>
        <dbReference type="PROSITE" id="PS51294"/>
    </source>
</evidence>
<dbReference type="Gene3D" id="1.10.10.60">
    <property type="entry name" value="Homeodomain-like"/>
    <property type="match status" value="1"/>
</dbReference>
<dbReference type="GO" id="GO:0003677">
    <property type="term" value="F:DNA binding"/>
    <property type="evidence" value="ECO:0007669"/>
    <property type="project" value="UniProtKB-KW"/>
</dbReference>
<dbReference type="PANTHER" id="PTHR47994:SF5">
    <property type="entry name" value="F14D16.11-RELATED"/>
    <property type="match status" value="1"/>
</dbReference>
<dbReference type="Pfam" id="PF00249">
    <property type="entry name" value="Myb_DNA-binding"/>
    <property type="match status" value="1"/>
</dbReference>
<evidence type="ECO:0000256" key="1">
    <source>
        <dbReference type="ARBA" id="ARBA00004123"/>
    </source>
</evidence>